<name>A0A2R6NND7_9APHY</name>
<evidence type="ECO:0000313" key="3">
    <source>
        <dbReference type="Proteomes" id="UP000186601"/>
    </source>
</evidence>
<dbReference type="STRING" id="98765.A0A2R6NND7"/>
<protein>
    <submittedName>
        <fullName evidence="2">Uncharacterized protein</fullName>
    </submittedName>
</protein>
<feature type="compositionally biased region" description="Polar residues" evidence="1">
    <location>
        <begin position="203"/>
        <end position="228"/>
    </location>
</feature>
<organism evidence="2 3">
    <name type="scientific">Hermanssonia centrifuga</name>
    <dbReference type="NCBI Taxonomy" id="98765"/>
    <lineage>
        <taxon>Eukaryota</taxon>
        <taxon>Fungi</taxon>
        <taxon>Dikarya</taxon>
        <taxon>Basidiomycota</taxon>
        <taxon>Agaricomycotina</taxon>
        <taxon>Agaricomycetes</taxon>
        <taxon>Polyporales</taxon>
        <taxon>Meruliaceae</taxon>
        <taxon>Hermanssonia</taxon>
    </lineage>
</organism>
<comment type="caution">
    <text evidence="2">The sequence shown here is derived from an EMBL/GenBank/DDBJ whole genome shotgun (WGS) entry which is preliminary data.</text>
</comment>
<gene>
    <name evidence="2" type="ORF">PHLCEN_2v10275</name>
</gene>
<feature type="region of interest" description="Disordered" evidence="1">
    <location>
        <begin position="179"/>
        <end position="234"/>
    </location>
</feature>
<feature type="compositionally biased region" description="Low complexity" evidence="1">
    <location>
        <begin position="185"/>
        <end position="197"/>
    </location>
</feature>
<proteinExistence type="predicted"/>
<dbReference type="AlphaFoldDB" id="A0A2R6NND7"/>
<evidence type="ECO:0000256" key="1">
    <source>
        <dbReference type="SAM" id="MobiDB-lite"/>
    </source>
</evidence>
<sequence>MSPPRSSRRPSERKPVVNNHMLTLLIEDARFPGETLQLVEVVVPMRQSTVVEGSWVDAMHIGQALQKGPAKIDGPARGYAKRGQYKQIFIRVSADGESIYTSANLKVTSERTLQVFIEHIPVFAVPAPSIVRPITPASERMLISPLPTPLATLQAAGHSSDDDDNSDKNMADASQLPVSQKLHYSATSPSATHSSAHQLGQRDFNSTTGSPHWQNLSPSNSMSPTSAHRPSLHAPVQDSSMFQKNISAGDLPTSRSELISHQRPGEHLLAHSRSPSVSSRFENERLREAATPDSPEAEQPSVPRAGFFDYSSSLRTTSSNTMRAGPSPSPRQTARQPIDERSMPIHQEYPLSNGRAPTTTGSPFATSSLSTTSLGAFGGFSQFAQPQRFGLLSTARDGTNAPSRAKDPVAALATQSTEQREIDREIASYLRDLFKNETGWAEVEKSRAERTPLVKQLAHFRYMQDKFNQYVSKPAPSHLKLAANVPITKAQFLLAFNLPLAWGDDCTDALELTGLYGFGGSRCEDPEAIAMLNEVPPITTTIQVGRYLKRLRALHQQWTENHPAN</sequence>
<dbReference type="OrthoDB" id="3215534at2759"/>
<feature type="compositionally biased region" description="Polar residues" evidence="1">
    <location>
        <begin position="310"/>
        <end position="322"/>
    </location>
</feature>
<dbReference type="EMBL" id="MLYV02001050">
    <property type="protein sequence ID" value="PSR73917.1"/>
    <property type="molecule type" value="Genomic_DNA"/>
</dbReference>
<evidence type="ECO:0000313" key="2">
    <source>
        <dbReference type="EMBL" id="PSR73917.1"/>
    </source>
</evidence>
<feature type="region of interest" description="Disordered" evidence="1">
    <location>
        <begin position="264"/>
        <end position="341"/>
    </location>
</feature>
<dbReference type="Proteomes" id="UP000186601">
    <property type="component" value="Unassembled WGS sequence"/>
</dbReference>
<reference evidence="2 3" key="1">
    <citation type="submission" date="2018-02" db="EMBL/GenBank/DDBJ databases">
        <title>Genome sequence of the basidiomycete white-rot fungus Phlebia centrifuga.</title>
        <authorList>
            <person name="Granchi Z."/>
            <person name="Peng M."/>
            <person name="de Vries R.P."/>
            <person name="Hilden K."/>
            <person name="Makela M.R."/>
            <person name="Grigoriev I."/>
            <person name="Riley R."/>
        </authorList>
    </citation>
    <scope>NUCLEOTIDE SEQUENCE [LARGE SCALE GENOMIC DNA]</scope>
    <source>
        <strain evidence="2 3">FBCC195</strain>
    </source>
</reference>
<keyword evidence="3" id="KW-1185">Reference proteome</keyword>
<accession>A0A2R6NND7</accession>
<feature type="compositionally biased region" description="Basic and acidic residues" evidence="1">
    <location>
        <begin position="281"/>
        <end position="290"/>
    </location>
</feature>